<gene>
    <name evidence="2" type="ORF">BASA50_001204</name>
</gene>
<feature type="signal peptide" evidence="1">
    <location>
        <begin position="1"/>
        <end position="25"/>
    </location>
</feature>
<feature type="chain" id="PRO_5046305110" description="Peptidase S9 prolyl oligopeptidase catalytic domain-containing protein" evidence="1">
    <location>
        <begin position="26"/>
        <end position="986"/>
    </location>
</feature>
<dbReference type="Gene3D" id="3.40.50.1820">
    <property type="entry name" value="alpha/beta hydrolase"/>
    <property type="match status" value="1"/>
</dbReference>
<reference evidence="2 3" key="1">
    <citation type="submission" date="2021-02" db="EMBL/GenBank/DDBJ databases">
        <title>Variation within the Batrachochytrium salamandrivorans European outbreak.</title>
        <authorList>
            <person name="Kelly M."/>
            <person name="Pasmans F."/>
            <person name="Shea T.P."/>
            <person name="Munoz J.F."/>
            <person name="Carranza S."/>
            <person name="Cuomo C.A."/>
            <person name="Martel A."/>
        </authorList>
    </citation>
    <scope>NUCLEOTIDE SEQUENCE [LARGE SCALE GENOMIC DNA]</scope>
    <source>
        <strain evidence="2 3">AMFP18/2</strain>
    </source>
</reference>
<evidence type="ECO:0000313" key="3">
    <source>
        <dbReference type="Proteomes" id="UP001648503"/>
    </source>
</evidence>
<dbReference type="Proteomes" id="UP001648503">
    <property type="component" value="Unassembled WGS sequence"/>
</dbReference>
<evidence type="ECO:0008006" key="4">
    <source>
        <dbReference type="Google" id="ProtNLM"/>
    </source>
</evidence>
<dbReference type="SUPFAM" id="SSF53474">
    <property type="entry name" value="alpha/beta-Hydrolases"/>
    <property type="match status" value="1"/>
</dbReference>
<dbReference type="PANTHER" id="PTHR42972:SF9">
    <property type="entry name" value="PEPTIDASE S9 PROLYL OLIGOPEPTIDASE CATALYTIC DOMAIN-CONTAINING PROTEIN"/>
    <property type="match status" value="1"/>
</dbReference>
<dbReference type="PANTHER" id="PTHR42972">
    <property type="entry name" value="TOL-PAL SYSTEM PROTEIN TOLB"/>
    <property type="match status" value="1"/>
</dbReference>
<organism evidence="2 3">
    <name type="scientific">Batrachochytrium salamandrivorans</name>
    <dbReference type="NCBI Taxonomy" id="1357716"/>
    <lineage>
        <taxon>Eukaryota</taxon>
        <taxon>Fungi</taxon>
        <taxon>Fungi incertae sedis</taxon>
        <taxon>Chytridiomycota</taxon>
        <taxon>Chytridiomycota incertae sedis</taxon>
        <taxon>Chytridiomycetes</taxon>
        <taxon>Rhizophydiales</taxon>
        <taxon>Rhizophydiales incertae sedis</taxon>
        <taxon>Batrachochytrium</taxon>
    </lineage>
</organism>
<dbReference type="EMBL" id="JAFCIX010000580">
    <property type="protein sequence ID" value="KAH6585595.1"/>
    <property type="molecule type" value="Genomic_DNA"/>
</dbReference>
<accession>A0ABQ8ERX7</accession>
<name>A0ABQ8ERX7_9FUNG</name>
<protein>
    <recommendedName>
        <fullName evidence="4">Peptidase S9 prolyl oligopeptidase catalytic domain-containing protein</fullName>
    </recommendedName>
</protein>
<keyword evidence="1" id="KW-0732">Signal</keyword>
<evidence type="ECO:0000313" key="2">
    <source>
        <dbReference type="EMBL" id="KAH6585595.1"/>
    </source>
</evidence>
<keyword evidence="3" id="KW-1185">Reference proteome</keyword>
<evidence type="ECO:0000256" key="1">
    <source>
        <dbReference type="SAM" id="SignalP"/>
    </source>
</evidence>
<sequence length="986" mass="108660">MLPSARWMHLVLYILCGDLLSYSNGSPQISSTSHHQTPLLAQSHQDFPADSSITRKPSNPIEVQMQSDDIPSLPQVWEVLGPFPHGSREVGVDPLSAYGGFESLQYDESDKYPSELADSGWITWKRVSTNADGSVGPVEYPTVRWDFNQKTFGWAVLHHSTYFRGEITVKKAGPYLVSFSNVVSYKIGDRSFVGNIYGYSHSSDSALYLEAGKHMVYVSTSMDVRINGDSLPPKVVFTGEFKQVDVDGPTHGVVAYPMDAILPEILDGHLVTPYASVALLNGKSFSQMVHSSRLQYSSLFESEASKQRSAFENDGAVSLAVMGWVQVLSTHAFVDGVEIPTSIRDLIPLKIAPGQVVPISFQFGAPFDNFPLKFTLHISLKCMDTKEEFDVPVGTFNLVTRTWGDAYKFTYYGNDGSVQYSMVKPPIQACTRSAKIGCPVVVALHGVGVDADSPFWLDSVRRQDFAWVLYPTGGTGWGFDWHGPSNVNVETSLDMLEQLAPGIPKKLLDSIRPSSEKRVYVGHGNGGQGAWWMMTHYPDTALAAVPASSYVKIQHYIPYYMHISYAYADPLLRAIFEASISENDLDLYIPNAGGIPLLARVGGNDEIIPPLHTRRLVRMVNEWSRNSTAALVSEIPDKGHWFDGILNDATVQDFLDHHLSPALNPMLDLPPLPEGFTIQTLNPASTGSKGGIRILQLDVPFRLATIRVHRYGNTWVLNTTNVRRFGFTRDFRQNDLTSWSIDGTDFTASPSDAGPSYLQENGKWKASSDLLWISRERHPSTYGPANLIFSHVFCIVVPSNSTANLRLYYELAQHIASSWYLFGLGGTQIVRDVDVLDGMTAKYNLIILGGPADNLYTRRRSEEGGAGLVKFLPSGGFKIEDRSYELPGTGALFLAPSPTRTRMGLFVAGIDESGLRRAVWTIPFRTGLEVPDYLIMGDEYGDAATGWTAGNGSPFGGAGTKGVGGVFAAGYWNNTWNYDNRCGYLK</sequence>
<dbReference type="InterPro" id="IPR029058">
    <property type="entry name" value="AB_hydrolase_fold"/>
</dbReference>
<comment type="caution">
    <text evidence="2">The sequence shown here is derived from an EMBL/GenBank/DDBJ whole genome shotgun (WGS) entry which is preliminary data.</text>
</comment>
<proteinExistence type="predicted"/>